<evidence type="ECO:0000313" key="2">
    <source>
        <dbReference type="EMBL" id="GMH11372.1"/>
    </source>
</evidence>
<proteinExistence type="predicted"/>
<keyword evidence="3" id="KW-1185">Reference proteome</keyword>
<protein>
    <submittedName>
        <fullName evidence="2">Uncharacterized protein</fullName>
    </submittedName>
</protein>
<reference evidence="2" key="1">
    <citation type="submission" date="2023-05" db="EMBL/GenBank/DDBJ databases">
        <title>Nepenthes gracilis genome sequencing.</title>
        <authorList>
            <person name="Fukushima K."/>
        </authorList>
    </citation>
    <scope>NUCLEOTIDE SEQUENCE</scope>
    <source>
        <strain evidence="2">SING2019-196</strain>
    </source>
</reference>
<organism evidence="2 3">
    <name type="scientific">Nepenthes gracilis</name>
    <name type="common">Slender pitcher plant</name>
    <dbReference type="NCBI Taxonomy" id="150966"/>
    <lineage>
        <taxon>Eukaryota</taxon>
        <taxon>Viridiplantae</taxon>
        <taxon>Streptophyta</taxon>
        <taxon>Embryophyta</taxon>
        <taxon>Tracheophyta</taxon>
        <taxon>Spermatophyta</taxon>
        <taxon>Magnoliopsida</taxon>
        <taxon>eudicotyledons</taxon>
        <taxon>Gunneridae</taxon>
        <taxon>Pentapetalae</taxon>
        <taxon>Caryophyllales</taxon>
        <taxon>Nepenthaceae</taxon>
        <taxon>Nepenthes</taxon>
    </lineage>
</organism>
<evidence type="ECO:0000256" key="1">
    <source>
        <dbReference type="SAM" id="MobiDB-lite"/>
    </source>
</evidence>
<name>A0AAD3SIS0_NEPGR</name>
<gene>
    <name evidence="2" type="ORF">Nepgr_013213</name>
</gene>
<feature type="region of interest" description="Disordered" evidence="1">
    <location>
        <begin position="68"/>
        <end position="124"/>
    </location>
</feature>
<dbReference type="AlphaFoldDB" id="A0AAD3SIS0"/>
<comment type="caution">
    <text evidence="2">The sequence shown here is derived from an EMBL/GenBank/DDBJ whole genome shotgun (WGS) entry which is preliminary data.</text>
</comment>
<accession>A0AAD3SIS0</accession>
<evidence type="ECO:0000313" key="3">
    <source>
        <dbReference type="Proteomes" id="UP001279734"/>
    </source>
</evidence>
<dbReference type="Proteomes" id="UP001279734">
    <property type="component" value="Unassembled WGS sequence"/>
</dbReference>
<sequence>MRRKKRGGGRLRATVGGGEGGPVPVDLAATVVVVAHAEAARENSGGRVTAPVLAILNAGERPVILARWRPGKWGGGDKHYDGRQRSTQRSEKERRDGHHLGHPRRRENDATSSSKRSLFKQHLP</sequence>
<feature type="compositionally biased region" description="Basic and acidic residues" evidence="1">
    <location>
        <begin position="75"/>
        <end position="99"/>
    </location>
</feature>
<feature type="region of interest" description="Disordered" evidence="1">
    <location>
        <begin position="1"/>
        <end position="24"/>
    </location>
</feature>
<dbReference type="EMBL" id="BSYO01000011">
    <property type="protein sequence ID" value="GMH11372.1"/>
    <property type="molecule type" value="Genomic_DNA"/>
</dbReference>